<name>A0A838Y261_9GAMM</name>
<keyword evidence="4" id="KW-0408">Iron</keyword>
<evidence type="ECO:0000256" key="2">
    <source>
        <dbReference type="ARBA" id="ARBA00022723"/>
    </source>
</evidence>
<dbReference type="GO" id="GO:0051537">
    <property type="term" value="F:2 iron, 2 sulfur cluster binding"/>
    <property type="evidence" value="ECO:0007669"/>
    <property type="project" value="UniProtKB-KW"/>
</dbReference>
<dbReference type="AlphaFoldDB" id="A0A838Y261"/>
<keyword evidence="3" id="KW-0560">Oxidoreductase</keyword>
<dbReference type="Pfam" id="PF00355">
    <property type="entry name" value="Rieske"/>
    <property type="match status" value="1"/>
</dbReference>
<protein>
    <submittedName>
        <fullName evidence="8">Rieske 2Fe-2S domain-containing protein</fullName>
    </submittedName>
</protein>
<evidence type="ECO:0000256" key="1">
    <source>
        <dbReference type="ARBA" id="ARBA00022714"/>
    </source>
</evidence>
<evidence type="ECO:0000256" key="6">
    <source>
        <dbReference type="SAM" id="MobiDB-lite"/>
    </source>
</evidence>
<comment type="caution">
    <text evidence="8">The sequence shown here is derived from an EMBL/GenBank/DDBJ whole genome shotgun (WGS) entry which is preliminary data.</text>
</comment>
<dbReference type="GO" id="GO:0016491">
    <property type="term" value="F:oxidoreductase activity"/>
    <property type="evidence" value="ECO:0007669"/>
    <property type="project" value="UniProtKB-KW"/>
</dbReference>
<evidence type="ECO:0000256" key="4">
    <source>
        <dbReference type="ARBA" id="ARBA00023004"/>
    </source>
</evidence>
<dbReference type="InterPro" id="IPR036922">
    <property type="entry name" value="Rieske_2Fe-2S_sf"/>
</dbReference>
<evidence type="ECO:0000256" key="3">
    <source>
        <dbReference type="ARBA" id="ARBA00023002"/>
    </source>
</evidence>
<evidence type="ECO:0000256" key="5">
    <source>
        <dbReference type="ARBA" id="ARBA00023014"/>
    </source>
</evidence>
<evidence type="ECO:0000259" key="7">
    <source>
        <dbReference type="PROSITE" id="PS51296"/>
    </source>
</evidence>
<dbReference type="Proteomes" id="UP000551848">
    <property type="component" value="Unassembled WGS sequence"/>
</dbReference>
<dbReference type="PANTHER" id="PTHR21266:SF60">
    <property type="entry name" value="3-KETOSTEROID-9-ALPHA-MONOOXYGENASE, OXYGENASE COMPONENT"/>
    <property type="match status" value="1"/>
</dbReference>
<feature type="region of interest" description="Disordered" evidence="6">
    <location>
        <begin position="1"/>
        <end position="23"/>
    </location>
</feature>
<keyword evidence="1" id="KW-0001">2Fe-2S</keyword>
<organism evidence="8 9">
    <name type="scientific">SAR86 cluster bacterium</name>
    <dbReference type="NCBI Taxonomy" id="2030880"/>
    <lineage>
        <taxon>Bacteria</taxon>
        <taxon>Pseudomonadati</taxon>
        <taxon>Pseudomonadota</taxon>
        <taxon>Gammaproteobacteria</taxon>
        <taxon>SAR86 cluster</taxon>
    </lineage>
</organism>
<dbReference type="PANTHER" id="PTHR21266">
    <property type="entry name" value="IRON-SULFUR DOMAIN CONTAINING PROTEIN"/>
    <property type="match status" value="1"/>
</dbReference>
<reference evidence="8 9" key="1">
    <citation type="submission" date="2020-06" db="EMBL/GenBank/DDBJ databases">
        <title>Dysbiosis in marine aquaculture revealed through microbiome analysis: reverse ecology for environmental sustainability.</title>
        <authorList>
            <person name="Haro-Moreno J.M."/>
            <person name="Coutinho F.H."/>
            <person name="Zaragoza-Solas A."/>
            <person name="Picazo A."/>
            <person name="Almagro-Moreno S."/>
            <person name="Lopez-Perez M."/>
        </authorList>
    </citation>
    <scope>NUCLEOTIDE SEQUENCE [LARGE SCALE GENOMIC DNA]</scope>
    <source>
        <strain evidence="8">MCMED-G41</strain>
    </source>
</reference>
<proteinExistence type="predicted"/>
<dbReference type="PROSITE" id="PS51296">
    <property type="entry name" value="RIESKE"/>
    <property type="match status" value="1"/>
</dbReference>
<evidence type="ECO:0000313" key="9">
    <source>
        <dbReference type="Proteomes" id="UP000551848"/>
    </source>
</evidence>
<evidence type="ECO:0000313" key="8">
    <source>
        <dbReference type="EMBL" id="MBA4692967.1"/>
    </source>
</evidence>
<feature type="domain" description="Rieske" evidence="7">
    <location>
        <begin position="26"/>
        <end position="128"/>
    </location>
</feature>
<accession>A0A838Y261</accession>
<dbReference type="Gene3D" id="2.102.10.10">
    <property type="entry name" value="Rieske [2Fe-2S] iron-sulphur domain"/>
    <property type="match status" value="1"/>
</dbReference>
<keyword evidence="5" id="KW-0411">Iron-sulfur</keyword>
<keyword evidence="2" id="KW-0479">Metal-binding</keyword>
<dbReference type="InterPro" id="IPR017941">
    <property type="entry name" value="Rieske_2Fe-2S"/>
</dbReference>
<dbReference type="InterPro" id="IPR050584">
    <property type="entry name" value="Cholesterol_7-desaturase"/>
</dbReference>
<dbReference type="EMBL" id="JACETL010000065">
    <property type="protein sequence ID" value="MBA4692967.1"/>
    <property type="molecule type" value="Genomic_DNA"/>
</dbReference>
<gene>
    <name evidence="8" type="ORF">H2072_04390</name>
</gene>
<sequence>MTDQELIAPDLPEQRDPKKAQLKPGWYKVADSNDIGSMEAIQVDDFPTQIVVWRGKDDQLSALDLYCRHMGASLACGEVEEDGIRCPFHAWRWSGEGSCNEVPYAKRIPPKAVTRSWEVDELDGSIYVWFDRDGNSADLNGERIDELSF</sequence>
<dbReference type="SUPFAM" id="SSF50022">
    <property type="entry name" value="ISP domain"/>
    <property type="match status" value="1"/>
</dbReference>
<dbReference type="GO" id="GO:0046872">
    <property type="term" value="F:metal ion binding"/>
    <property type="evidence" value="ECO:0007669"/>
    <property type="project" value="UniProtKB-KW"/>
</dbReference>